<evidence type="ECO:0000313" key="1">
    <source>
        <dbReference type="EMBL" id="MYN04246.1"/>
    </source>
</evidence>
<dbReference type="InterPro" id="IPR049725">
    <property type="entry name" value="STM3845-like"/>
</dbReference>
<comment type="caution">
    <text evidence="1">The sequence shown here is derived from an EMBL/GenBank/DDBJ whole genome shotgun (WGS) entry which is preliminary data.</text>
</comment>
<name>A0A6N9HLK9_9BURK</name>
<dbReference type="EMBL" id="WWCJ01000015">
    <property type="protein sequence ID" value="MYN04246.1"/>
    <property type="molecule type" value="Genomic_DNA"/>
</dbReference>
<gene>
    <name evidence="1" type="ORF">GTP41_19320</name>
</gene>
<keyword evidence="2" id="KW-1185">Reference proteome</keyword>
<dbReference type="AlphaFoldDB" id="A0A6N9HLK9"/>
<organism evidence="1 2">
    <name type="scientific">Pseudoduganella guangdongensis</name>
    <dbReference type="NCBI Taxonomy" id="2692179"/>
    <lineage>
        <taxon>Bacteria</taxon>
        <taxon>Pseudomonadati</taxon>
        <taxon>Pseudomonadota</taxon>
        <taxon>Betaproteobacteria</taxon>
        <taxon>Burkholderiales</taxon>
        <taxon>Oxalobacteraceae</taxon>
        <taxon>Telluria group</taxon>
        <taxon>Pseudoduganella</taxon>
    </lineage>
</organism>
<proteinExistence type="predicted"/>
<sequence>MFALAAQKAAPGPDCGLAPLPSRARLPALFSMVVEPQHLDKIITSLASAIDLQKSKVKVGPQRVTVFGGPALDDENKPTSQRAIFLLSPGALADHLVVPEDFKNWNHFGTYDNLLNFEEDVCALVDTVLVFLESAGSIAEFAAFIKNKDIAPKLFVVANSEHDQDSFIRLGLIKYLTSEYSNRINFITSRASSLEIEEIQFILAEINKRFQNTPRAPAFTRTNTRHMMYLIVDFIDLIQVARISDIQLFLKELGFLVSKRRTEQLILALKNVRLINEDRVLSERCFFLDDATSLIDYSFHVGATAKRLSWKARLFEKTMDDKWRAFAFRHLKQPQQKELSNVA</sequence>
<accession>A0A6N9HLK9</accession>
<reference evidence="1 2" key="1">
    <citation type="submission" date="2019-12" db="EMBL/GenBank/DDBJ databases">
        <title>Novel species isolated from a subtropical stream in China.</title>
        <authorList>
            <person name="Lu H."/>
        </authorList>
    </citation>
    <scope>NUCLEOTIDE SEQUENCE [LARGE SCALE GENOMIC DNA]</scope>
    <source>
        <strain evidence="1 2">DS3</strain>
    </source>
</reference>
<protein>
    <submittedName>
        <fullName evidence="1">Uncharacterized protein</fullName>
    </submittedName>
</protein>
<evidence type="ECO:0000313" key="2">
    <source>
        <dbReference type="Proteomes" id="UP000448575"/>
    </source>
</evidence>
<dbReference type="RefSeq" id="WP_161027207.1">
    <property type="nucleotide sequence ID" value="NZ_WWCJ01000015.1"/>
</dbReference>
<dbReference type="NCBIfam" id="NF038232">
    <property type="entry name" value="STM3845_fam"/>
    <property type="match status" value="1"/>
</dbReference>
<dbReference type="Proteomes" id="UP000448575">
    <property type="component" value="Unassembled WGS sequence"/>
</dbReference>